<accession>A0A0E9XC13</accession>
<organism evidence="1">
    <name type="scientific">Anguilla anguilla</name>
    <name type="common">European freshwater eel</name>
    <name type="synonym">Muraena anguilla</name>
    <dbReference type="NCBI Taxonomy" id="7936"/>
    <lineage>
        <taxon>Eukaryota</taxon>
        <taxon>Metazoa</taxon>
        <taxon>Chordata</taxon>
        <taxon>Craniata</taxon>
        <taxon>Vertebrata</taxon>
        <taxon>Euteleostomi</taxon>
        <taxon>Actinopterygii</taxon>
        <taxon>Neopterygii</taxon>
        <taxon>Teleostei</taxon>
        <taxon>Anguilliformes</taxon>
        <taxon>Anguillidae</taxon>
        <taxon>Anguilla</taxon>
    </lineage>
</organism>
<dbReference type="AlphaFoldDB" id="A0A0E9XC13"/>
<proteinExistence type="predicted"/>
<name>A0A0E9XC13_ANGAN</name>
<evidence type="ECO:0000313" key="1">
    <source>
        <dbReference type="EMBL" id="JAH99365.1"/>
    </source>
</evidence>
<reference evidence="1" key="1">
    <citation type="submission" date="2014-11" db="EMBL/GenBank/DDBJ databases">
        <authorList>
            <person name="Amaro Gonzalez C."/>
        </authorList>
    </citation>
    <scope>NUCLEOTIDE SEQUENCE</scope>
</reference>
<reference evidence="1" key="2">
    <citation type="journal article" date="2015" name="Fish Shellfish Immunol.">
        <title>Early steps in the European eel (Anguilla anguilla)-Vibrio vulnificus interaction in the gills: Role of the RtxA13 toxin.</title>
        <authorList>
            <person name="Callol A."/>
            <person name="Pajuelo D."/>
            <person name="Ebbesson L."/>
            <person name="Teles M."/>
            <person name="MacKenzie S."/>
            <person name="Amaro C."/>
        </authorList>
    </citation>
    <scope>NUCLEOTIDE SEQUENCE</scope>
</reference>
<dbReference type="EMBL" id="GBXM01009212">
    <property type="protein sequence ID" value="JAH99365.1"/>
    <property type="molecule type" value="Transcribed_RNA"/>
</dbReference>
<protein>
    <submittedName>
        <fullName evidence="1">Uncharacterized protein</fullName>
    </submittedName>
</protein>
<sequence length="38" mass="4456">MVTSNSFPCWKGKFLSLTSSCHFPSLQEFRTVVCWSWK</sequence>